<gene>
    <name evidence="1" type="ORF">BV25DRAFT_770703</name>
</gene>
<organism evidence="1 2">
    <name type="scientific">Artomyces pyxidatus</name>
    <dbReference type="NCBI Taxonomy" id="48021"/>
    <lineage>
        <taxon>Eukaryota</taxon>
        <taxon>Fungi</taxon>
        <taxon>Dikarya</taxon>
        <taxon>Basidiomycota</taxon>
        <taxon>Agaricomycotina</taxon>
        <taxon>Agaricomycetes</taxon>
        <taxon>Russulales</taxon>
        <taxon>Auriscalpiaceae</taxon>
        <taxon>Artomyces</taxon>
    </lineage>
</organism>
<evidence type="ECO:0000313" key="2">
    <source>
        <dbReference type="Proteomes" id="UP000814140"/>
    </source>
</evidence>
<comment type="caution">
    <text evidence="1">The sequence shown here is derived from an EMBL/GenBank/DDBJ whole genome shotgun (WGS) entry which is preliminary data.</text>
</comment>
<sequence>MPSDNVLQLCNSTETVTAALAAHPDQAVSKIVKDLFKKKGAAVKQQSTADGKESTDELDRAAQCGKFPYRPSDLFLKIYNDVLATLDSDPLAGLVSPCLLGSSGVIPLSVVSVIPDIMRHYADLIVRAETEVFIATNYWEDSHSASIVSDSLRELSKRAQARGNEKVVVKLMYDRGNVQQIVKNHVVVKPDGWAKVGLPTEDQIPGIALEVVNYHRPPLGTFHAKYLVVDRKVACLNSNNIQDRPNVEMMTHLEGPIVDSFYDMALLSWSNAMNPPLPLLSKPPTYPDSYAFKKDNKHLGYIDEEASSKATRGFLREQQAINDNSQGQPEGAGQRRGSMDSETADKQRSQLIADHPNMKVPSHSQSDLTDQAQSAPAGADGSARPGVQDRGVPGGSAPPPGDNAGSNPVALDDHTRDANVEIAASSKADDKGITERRVSGRSGGAAGIAEHLNAGNIVLEATVDDDDDLLSDFRPHILHEPHPPCPIAMVNRNPVGTPGHDHVHKVPQDVAWLSALKYAQKSVFIQTPTFNASPVVPATLDTCRRGVEVTLYLDLGFNDQGEMIPFQGGTNEEVVNGMYKTLNEEGKGAQKNLKVFWYTAKDQKRPMSAAAKKRNCHVKFMCVDDQIAIQGNGNQDTQSWFHSQEINVMVDSPPLVGEWLRGINANQNTLRYGRVSDVDGIWREGGREDGEIVQASGVKTAGMVGRLKGLGGAIARVRGTGGF</sequence>
<accession>A0ACB8SZI7</accession>
<dbReference type="EMBL" id="MU277213">
    <property type="protein sequence ID" value="KAI0061253.1"/>
    <property type="molecule type" value="Genomic_DNA"/>
</dbReference>
<dbReference type="Proteomes" id="UP000814140">
    <property type="component" value="Unassembled WGS sequence"/>
</dbReference>
<proteinExistence type="predicted"/>
<reference evidence="1" key="1">
    <citation type="submission" date="2021-03" db="EMBL/GenBank/DDBJ databases">
        <authorList>
            <consortium name="DOE Joint Genome Institute"/>
            <person name="Ahrendt S."/>
            <person name="Looney B.P."/>
            <person name="Miyauchi S."/>
            <person name="Morin E."/>
            <person name="Drula E."/>
            <person name="Courty P.E."/>
            <person name="Chicoki N."/>
            <person name="Fauchery L."/>
            <person name="Kohler A."/>
            <person name="Kuo A."/>
            <person name="Labutti K."/>
            <person name="Pangilinan J."/>
            <person name="Lipzen A."/>
            <person name="Riley R."/>
            <person name="Andreopoulos W."/>
            <person name="He G."/>
            <person name="Johnson J."/>
            <person name="Barry K.W."/>
            <person name="Grigoriev I.V."/>
            <person name="Nagy L."/>
            <person name="Hibbett D."/>
            <person name="Henrissat B."/>
            <person name="Matheny P.B."/>
            <person name="Labbe J."/>
            <person name="Martin F."/>
        </authorList>
    </citation>
    <scope>NUCLEOTIDE SEQUENCE</scope>
    <source>
        <strain evidence="1">HHB10654</strain>
    </source>
</reference>
<keyword evidence="2" id="KW-1185">Reference proteome</keyword>
<name>A0ACB8SZI7_9AGAM</name>
<protein>
    <submittedName>
        <fullName evidence="1">Uncharacterized protein</fullName>
    </submittedName>
</protein>
<evidence type="ECO:0000313" key="1">
    <source>
        <dbReference type="EMBL" id="KAI0061253.1"/>
    </source>
</evidence>
<reference evidence="1" key="2">
    <citation type="journal article" date="2022" name="New Phytol.">
        <title>Evolutionary transition to the ectomycorrhizal habit in the genomes of a hyperdiverse lineage of mushroom-forming fungi.</title>
        <authorList>
            <person name="Looney B."/>
            <person name="Miyauchi S."/>
            <person name="Morin E."/>
            <person name="Drula E."/>
            <person name="Courty P.E."/>
            <person name="Kohler A."/>
            <person name="Kuo A."/>
            <person name="LaButti K."/>
            <person name="Pangilinan J."/>
            <person name="Lipzen A."/>
            <person name="Riley R."/>
            <person name="Andreopoulos W."/>
            <person name="He G."/>
            <person name="Johnson J."/>
            <person name="Nolan M."/>
            <person name="Tritt A."/>
            <person name="Barry K.W."/>
            <person name="Grigoriev I.V."/>
            <person name="Nagy L.G."/>
            <person name="Hibbett D."/>
            <person name="Henrissat B."/>
            <person name="Matheny P.B."/>
            <person name="Labbe J."/>
            <person name="Martin F.M."/>
        </authorList>
    </citation>
    <scope>NUCLEOTIDE SEQUENCE</scope>
    <source>
        <strain evidence="1">HHB10654</strain>
    </source>
</reference>